<dbReference type="InterPro" id="IPR014001">
    <property type="entry name" value="Helicase_ATP-bd"/>
</dbReference>
<evidence type="ECO:0000256" key="10">
    <source>
        <dbReference type="ARBA" id="ARBA00022840"/>
    </source>
</evidence>
<reference evidence="21" key="1">
    <citation type="submission" date="2020-08" db="EMBL/GenBank/DDBJ databases">
        <title>Multicomponent nature underlies the extraordinary mechanical properties of spider dragline silk.</title>
        <authorList>
            <person name="Kono N."/>
            <person name="Nakamura H."/>
            <person name="Mori M."/>
            <person name="Yoshida Y."/>
            <person name="Ohtoshi R."/>
            <person name="Malay A.D."/>
            <person name="Moran D.A.P."/>
            <person name="Tomita M."/>
            <person name="Numata K."/>
            <person name="Arakawa K."/>
        </authorList>
    </citation>
    <scope>NUCLEOTIDE SEQUENCE</scope>
</reference>
<dbReference type="FunFam" id="3.40.50.300:FF:000731">
    <property type="entry name" value="Fanconi anemia group J protein homolog"/>
    <property type="match status" value="1"/>
</dbReference>
<dbReference type="GO" id="GO:0016818">
    <property type="term" value="F:hydrolase activity, acting on acid anhydrides, in phosphorus-containing anhydrides"/>
    <property type="evidence" value="ECO:0007669"/>
    <property type="project" value="InterPro"/>
</dbReference>
<feature type="domain" description="Helicase ATP-binding" evidence="20">
    <location>
        <begin position="23"/>
        <end position="519"/>
    </location>
</feature>
<dbReference type="SUPFAM" id="SSF52540">
    <property type="entry name" value="P-loop containing nucleoside triphosphate hydrolases"/>
    <property type="match status" value="2"/>
</dbReference>
<evidence type="ECO:0000256" key="18">
    <source>
        <dbReference type="ARBA" id="ARBA00082714"/>
    </source>
</evidence>
<evidence type="ECO:0000256" key="9">
    <source>
        <dbReference type="ARBA" id="ARBA00022806"/>
    </source>
</evidence>
<feature type="compositionally biased region" description="Basic and acidic residues" evidence="19">
    <location>
        <begin position="306"/>
        <end position="315"/>
    </location>
</feature>
<dbReference type="PANTHER" id="PTHR11472">
    <property type="entry name" value="DNA REPAIR DEAD HELICASE RAD3/XP-D SUBFAMILY MEMBER"/>
    <property type="match status" value="1"/>
</dbReference>
<name>A0A8X6X1P9_9ARAC</name>
<keyword evidence="22" id="KW-1185">Reference proteome</keyword>
<dbReference type="InterPro" id="IPR010614">
    <property type="entry name" value="RAD3-like_helicase_DEAD"/>
</dbReference>
<evidence type="ECO:0000256" key="11">
    <source>
        <dbReference type="ARBA" id="ARBA00023004"/>
    </source>
</evidence>
<evidence type="ECO:0000256" key="13">
    <source>
        <dbReference type="ARBA" id="ARBA00023204"/>
    </source>
</evidence>
<dbReference type="GO" id="GO:0051539">
    <property type="term" value="F:4 iron, 4 sulfur cluster binding"/>
    <property type="evidence" value="ECO:0007669"/>
    <property type="project" value="UniProtKB-KW"/>
</dbReference>
<evidence type="ECO:0000256" key="12">
    <source>
        <dbReference type="ARBA" id="ARBA00023014"/>
    </source>
</evidence>
<dbReference type="Proteomes" id="UP000886998">
    <property type="component" value="Unassembled WGS sequence"/>
</dbReference>
<feature type="compositionally biased region" description="Low complexity" evidence="19">
    <location>
        <begin position="278"/>
        <end position="291"/>
    </location>
</feature>
<feature type="compositionally biased region" description="Polar residues" evidence="19">
    <location>
        <begin position="295"/>
        <end position="305"/>
    </location>
</feature>
<evidence type="ECO:0000313" key="21">
    <source>
        <dbReference type="EMBL" id="GFY45294.1"/>
    </source>
</evidence>
<sequence length="960" mass="106988">MEHSEGSISKTSENCTGKAYMIGGVPIIFPYKAYPSQITMMDKIIKCLNKKQNCLLESPTGSGKSLALLCACLAWQKKTKKLIDAQERKLENELNAYGTSIPDNERIGGNHAVKSLVDSVGSAPVGINSSKNILINKMSSHKNKINKKGIIYIDNLSCGENSKINTKINSPVARCDKGSMLSKLAPDTKCLELENSKRGSVFSCGDDDDIEDFQPPKKYRHSVDRCNVTIQNNCAENVTLDQSIHLSRAISETLKAELINNSDTSSLSGTVSDTLKIDSSGTSSSTGTVSDTLKEGSSGTYSSTSIKKEMSKEMGETTIPTNLPRIYFGTRTHKQIEQIIRELKKTPYKDAKMTILSSRERTCIHPEASKEDNKNEACDELLKAEGGPKCGFFINTKSISHNQNKKFGSAFNLEEFVKICRKMRACPYFASRELLMAADIVFCPYNYLVDPLIRSAMNISLKGSIVVTDEAHNIEDSARESASGSVTLSVLQETVLDLEKAGRHSETIPECYQYIAQTLTELVKWLKSNSDNLTDYVSFDSSAKVWQGEEMMAVLNHVKLGPEYFSAFKTKFEKILVEEAETEKETPIDMDQHKLLGSTLQCLKNLTLILSYILKNGEIFVPDYRFVVMKSKILSTQSKKKFSTYSAFEITLHLWCLNPAVAFSDFKGATHSIIVASGTLSPLASFQTELDIPFQITLEANHVISKSQLWVGTIGKGPSNNSLTATYHNSATFNFQDDVGELIYQICCVIPHGILCFLPSYSMLDKLLERWQVTGLYDKLLSKKVVLSEPRKQNEFVEVIKDFYNVVDETKDSESTVDGALFLAVCRGKVSEGLDFADDNARAVITVGIPFPSIKDAQVDLKKKYNNMYCSKKQIMSGQEWYQIQAFRALNQALGRCIRHKEDFGALIIVDERFQKNSHYSDALSKWIRKEIVHFPSFSSALSSLSDFAERMTMKKIAAE</sequence>
<comment type="similarity">
    <text evidence="3">Belongs to the DEAD box helicase family. DEAH subfamily.</text>
</comment>
<dbReference type="GO" id="GO:0046872">
    <property type="term" value="F:metal ion binding"/>
    <property type="evidence" value="ECO:0007669"/>
    <property type="project" value="UniProtKB-KW"/>
</dbReference>
<dbReference type="Gene3D" id="3.40.50.300">
    <property type="entry name" value="P-loop containing nucleotide triphosphate hydrolases"/>
    <property type="match status" value="3"/>
</dbReference>
<keyword evidence="9" id="KW-0347">Helicase</keyword>
<evidence type="ECO:0000256" key="1">
    <source>
        <dbReference type="ARBA" id="ARBA00001966"/>
    </source>
</evidence>
<comment type="subcellular location">
    <subcellularLocation>
        <location evidence="2">Nucleus</location>
    </subcellularLocation>
</comment>
<evidence type="ECO:0000256" key="6">
    <source>
        <dbReference type="ARBA" id="ARBA00022741"/>
    </source>
</evidence>
<dbReference type="GO" id="GO:0005524">
    <property type="term" value="F:ATP binding"/>
    <property type="evidence" value="ECO:0007669"/>
    <property type="project" value="UniProtKB-KW"/>
</dbReference>
<dbReference type="EC" id="5.6.2.3" evidence="16"/>
<dbReference type="GO" id="GO:0006289">
    <property type="term" value="P:nucleotide-excision repair"/>
    <property type="evidence" value="ECO:0007669"/>
    <property type="project" value="TreeGrafter"/>
</dbReference>
<dbReference type="SMART" id="SM00488">
    <property type="entry name" value="DEXDc2"/>
    <property type="match status" value="1"/>
</dbReference>
<dbReference type="SMART" id="SM00491">
    <property type="entry name" value="HELICc2"/>
    <property type="match status" value="1"/>
</dbReference>
<dbReference type="GO" id="GO:1990918">
    <property type="term" value="P:double-strand break repair involved in meiotic recombination"/>
    <property type="evidence" value="ECO:0007669"/>
    <property type="project" value="TreeGrafter"/>
</dbReference>
<evidence type="ECO:0000256" key="3">
    <source>
        <dbReference type="ARBA" id="ARBA00008792"/>
    </source>
</evidence>
<dbReference type="InterPro" id="IPR045028">
    <property type="entry name" value="DinG/Rad3-like"/>
</dbReference>
<protein>
    <recommendedName>
        <fullName evidence="16">DNA 5'-3' helicase</fullName>
        <ecNumber evidence="16">5.6.2.3</ecNumber>
    </recommendedName>
    <alternativeName>
        <fullName evidence="18">DNA 5'-3' helicase FANCJ</fullName>
    </alternativeName>
</protein>
<comment type="catalytic activity">
    <reaction evidence="17">
        <text>ATP + H2O = ADP + phosphate + H(+)</text>
        <dbReference type="Rhea" id="RHEA:13065"/>
        <dbReference type="ChEBI" id="CHEBI:15377"/>
        <dbReference type="ChEBI" id="CHEBI:15378"/>
        <dbReference type="ChEBI" id="CHEBI:30616"/>
        <dbReference type="ChEBI" id="CHEBI:43474"/>
        <dbReference type="ChEBI" id="CHEBI:456216"/>
        <dbReference type="EC" id="5.6.2.3"/>
    </reaction>
</comment>
<keyword evidence="12" id="KW-0411">Iron-sulfur</keyword>
<dbReference type="Pfam" id="PF13307">
    <property type="entry name" value="Helicase_C_2"/>
    <property type="match status" value="1"/>
</dbReference>
<dbReference type="InterPro" id="IPR006555">
    <property type="entry name" value="ATP-dep_Helicase_C"/>
</dbReference>
<gene>
    <name evidence="21" type="primary">BRIP1</name>
    <name evidence="21" type="ORF">TNIN_261661</name>
</gene>
<evidence type="ECO:0000256" key="16">
    <source>
        <dbReference type="ARBA" id="ARBA00044969"/>
    </source>
</evidence>
<keyword evidence="5" id="KW-0479">Metal-binding</keyword>
<evidence type="ECO:0000259" key="20">
    <source>
        <dbReference type="PROSITE" id="PS51193"/>
    </source>
</evidence>
<dbReference type="GO" id="GO:0043139">
    <property type="term" value="F:5'-3' DNA helicase activity"/>
    <property type="evidence" value="ECO:0007669"/>
    <property type="project" value="UniProtKB-EC"/>
</dbReference>
<keyword evidence="10" id="KW-0067">ATP-binding</keyword>
<dbReference type="InterPro" id="IPR014013">
    <property type="entry name" value="Helic_SF1/SF2_ATP-bd_DinG/Rad3"/>
</dbReference>
<keyword evidence="6" id="KW-0547">Nucleotide-binding</keyword>
<evidence type="ECO:0000256" key="19">
    <source>
        <dbReference type="SAM" id="MobiDB-lite"/>
    </source>
</evidence>
<dbReference type="GO" id="GO:0005634">
    <property type="term" value="C:nucleus"/>
    <property type="evidence" value="ECO:0007669"/>
    <property type="project" value="UniProtKB-SubCell"/>
</dbReference>
<evidence type="ECO:0000256" key="15">
    <source>
        <dbReference type="ARBA" id="ARBA00023242"/>
    </source>
</evidence>
<dbReference type="SMART" id="SM00487">
    <property type="entry name" value="DEXDc"/>
    <property type="match status" value="1"/>
</dbReference>
<keyword evidence="15" id="KW-0539">Nucleus</keyword>
<comment type="caution">
    <text evidence="21">The sequence shown here is derived from an EMBL/GenBank/DDBJ whole genome shotgun (WGS) entry which is preliminary data.</text>
</comment>
<dbReference type="AlphaFoldDB" id="A0A8X6X1P9"/>
<dbReference type="PANTHER" id="PTHR11472:SF47">
    <property type="entry name" value="FANCONI ANEMIA GROUP J PROTEIN"/>
    <property type="match status" value="1"/>
</dbReference>
<dbReference type="InterPro" id="IPR013020">
    <property type="entry name" value="Rad3/Chl1-like"/>
</dbReference>
<dbReference type="PROSITE" id="PS51193">
    <property type="entry name" value="HELICASE_ATP_BIND_2"/>
    <property type="match status" value="1"/>
</dbReference>
<evidence type="ECO:0000256" key="5">
    <source>
        <dbReference type="ARBA" id="ARBA00022723"/>
    </source>
</evidence>
<evidence type="ECO:0000256" key="4">
    <source>
        <dbReference type="ARBA" id="ARBA00022485"/>
    </source>
</evidence>
<evidence type="ECO:0000256" key="17">
    <source>
        <dbReference type="ARBA" id="ARBA00048954"/>
    </source>
</evidence>
<dbReference type="CDD" id="cd18788">
    <property type="entry name" value="SF2_C_XPD"/>
    <property type="match status" value="1"/>
</dbReference>
<keyword evidence="14" id="KW-0413">Isomerase</keyword>
<keyword evidence="11" id="KW-0408">Iron</keyword>
<dbReference type="OrthoDB" id="267079at2759"/>
<dbReference type="GO" id="GO:0003677">
    <property type="term" value="F:DNA binding"/>
    <property type="evidence" value="ECO:0007669"/>
    <property type="project" value="InterPro"/>
</dbReference>
<dbReference type="NCBIfam" id="TIGR00604">
    <property type="entry name" value="rad3"/>
    <property type="match status" value="1"/>
</dbReference>
<feature type="region of interest" description="Disordered" evidence="19">
    <location>
        <begin position="268"/>
        <end position="316"/>
    </location>
</feature>
<comment type="cofactor">
    <cofactor evidence="1">
        <name>[4Fe-4S] cluster</name>
        <dbReference type="ChEBI" id="CHEBI:49883"/>
    </cofactor>
</comment>
<evidence type="ECO:0000256" key="8">
    <source>
        <dbReference type="ARBA" id="ARBA00022801"/>
    </source>
</evidence>
<keyword evidence="13" id="KW-0234">DNA repair</keyword>
<evidence type="ECO:0000313" key="22">
    <source>
        <dbReference type="Proteomes" id="UP000886998"/>
    </source>
</evidence>
<accession>A0A8X6X1P9</accession>
<dbReference type="EMBL" id="BMAV01004749">
    <property type="protein sequence ID" value="GFY45294.1"/>
    <property type="molecule type" value="Genomic_DNA"/>
</dbReference>
<keyword evidence="4" id="KW-0004">4Fe-4S</keyword>
<evidence type="ECO:0000256" key="2">
    <source>
        <dbReference type="ARBA" id="ARBA00004123"/>
    </source>
</evidence>
<keyword evidence="7" id="KW-0227">DNA damage</keyword>
<dbReference type="InterPro" id="IPR027417">
    <property type="entry name" value="P-loop_NTPase"/>
</dbReference>
<keyword evidence="8" id="KW-0378">Hydrolase</keyword>
<dbReference type="InterPro" id="IPR006554">
    <property type="entry name" value="Helicase-like_DEXD_c2"/>
</dbReference>
<evidence type="ECO:0000256" key="14">
    <source>
        <dbReference type="ARBA" id="ARBA00023235"/>
    </source>
</evidence>
<evidence type="ECO:0000256" key="7">
    <source>
        <dbReference type="ARBA" id="ARBA00022763"/>
    </source>
</evidence>
<dbReference type="Pfam" id="PF06733">
    <property type="entry name" value="DEAD_2"/>
    <property type="match status" value="1"/>
</dbReference>
<organism evidence="21 22">
    <name type="scientific">Trichonephila inaurata madagascariensis</name>
    <dbReference type="NCBI Taxonomy" id="2747483"/>
    <lineage>
        <taxon>Eukaryota</taxon>
        <taxon>Metazoa</taxon>
        <taxon>Ecdysozoa</taxon>
        <taxon>Arthropoda</taxon>
        <taxon>Chelicerata</taxon>
        <taxon>Arachnida</taxon>
        <taxon>Araneae</taxon>
        <taxon>Araneomorphae</taxon>
        <taxon>Entelegynae</taxon>
        <taxon>Araneoidea</taxon>
        <taxon>Nephilidae</taxon>
        <taxon>Trichonephila</taxon>
        <taxon>Trichonephila inaurata</taxon>
    </lineage>
</organism>
<proteinExistence type="inferred from homology"/>